<dbReference type="InterPro" id="IPR000219">
    <property type="entry name" value="DH_dom"/>
</dbReference>
<dbReference type="Gene3D" id="1.20.900.10">
    <property type="entry name" value="Dbl homology (DH) domain"/>
    <property type="match status" value="1"/>
</dbReference>
<feature type="compositionally biased region" description="Low complexity" evidence="1">
    <location>
        <begin position="196"/>
        <end position="219"/>
    </location>
</feature>
<feature type="compositionally biased region" description="Basic and acidic residues" evidence="1">
    <location>
        <begin position="86"/>
        <end position="97"/>
    </location>
</feature>
<feature type="domain" description="DH" evidence="2">
    <location>
        <begin position="432"/>
        <end position="523"/>
    </location>
</feature>
<feature type="compositionally biased region" description="Polar residues" evidence="1">
    <location>
        <begin position="152"/>
        <end position="177"/>
    </location>
</feature>
<dbReference type="GO" id="GO:0005085">
    <property type="term" value="F:guanyl-nucleotide exchange factor activity"/>
    <property type="evidence" value="ECO:0007669"/>
    <property type="project" value="InterPro"/>
</dbReference>
<dbReference type="SUPFAM" id="SSF50729">
    <property type="entry name" value="PH domain-like"/>
    <property type="match status" value="1"/>
</dbReference>
<dbReference type="Proteomes" id="UP000037510">
    <property type="component" value="Unassembled WGS sequence"/>
</dbReference>
<feature type="domain" description="Bcr-Abl oncoprotein oligomerisation" evidence="3">
    <location>
        <begin position="6"/>
        <end position="62"/>
    </location>
</feature>
<dbReference type="GO" id="GO:0007165">
    <property type="term" value="P:signal transduction"/>
    <property type="evidence" value="ECO:0007669"/>
    <property type="project" value="InterPro"/>
</dbReference>
<feature type="region of interest" description="Disordered" evidence="1">
    <location>
        <begin position="70"/>
        <end position="105"/>
    </location>
</feature>
<dbReference type="InterPro" id="IPR035899">
    <property type="entry name" value="DBL_dom_sf"/>
</dbReference>
<dbReference type="PANTHER" id="PTHR23182:SF1">
    <property type="entry name" value="RHO GTPASE ACTIVATING PROTEIN AT 1A, ISOFORM E"/>
    <property type="match status" value="1"/>
</dbReference>
<dbReference type="InterPro" id="IPR037769">
    <property type="entry name" value="Abr/Bcr"/>
</dbReference>
<keyword evidence="5" id="KW-1185">Reference proteome</keyword>
<name>A0A0L7LM96_OPEBR</name>
<dbReference type="STRING" id="104452.A0A0L7LM96"/>
<dbReference type="GO" id="GO:0016020">
    <property type="term" value="C:membrane"/>
    <property type="evidence" value="ECO:0007669"/>
    <property type="project" value="TreeGrafter"/>
</dbReference>
<sequence>MSVFGDFQRVWVQRFPESALPAAWEEDVRANLAKHKQKVAILREELEKEEFYVEYLETLLSDVEKHKAAAQVIRGDPPSGADVNESDDKTPDSKQSDDSAAVPELPEFEQVQLRAKPVHIAERSSVNQCINELSSNLVADARRRCHSEVVQRSENSQKSVALDQTSPNQAKNRPQSQTADFVTVIEVNGLKLAGNAAKKADESSQSSQSDSSPADPVVVAKKKVKSYESINSLSSERKRSGGAATPRSIDEEAISTTPDLGEGTDEKSPPISLESIPAVVTSEEEPYYDQVPVDTINDGEYVYIQAVSIEDTRSGTSTLPCTAEPTAPRAPDSPSATAPNYVNIHYFIQQAAEGVEPSEAGSELADSSETPLLLRAISSDTEASATPPAIRKLQTQESNISNNAEAERLTMHRCIITSIIESETVYVECLYVMEKISELHELHKNFLEGLKAAVASWEEPLSVGLHFKKMAENINIYGAFLHNYGRATDAVRRRCSSSATFANLTRQISCHGQPMRLVKNSFIVELSDGHRKLRHLFLFNDVIACAKYKWFVPLPDIVVVEEDSAMASAGDAREASPANIVALKSQASTVRDQILAEERAASDDKAWVTACRSYLQTDMGSYLLRSGRDDSLLLGDLQLHIGGMVDSYGHYFRKAKSKLVCRSAQPRWNESFTLDLEGSQNLRLLLYEDAARP</sequence>
<dbReference type="Pfam" id="PF09036">
    <property type="entry name" value="Bcr-Abl_Oligo"/>
    <property type="match status" value="1"/>
</dbReference>
<dbReference type="Gene3D" id="4.10.280.30">
    <property type="entry name" value="Bcr-Abl oncoprotein oligomerisation domain"/>
    <property type="match status" value="1"/>
</dbReference>
<evidence type="ECO:0000259" key="2">
    <source>
        <dbReference type="Pfam" id="PF00621"/>
    </source>
</evidence>
<dbReference type="Pfam" id="PF00621">
    <property type="entry name" value="RhoGEF"/>
    <property type="match status" value="1"/>
</dbReference>
<gene>
    <name evidence="4" type="ORF">OBRU01_05960</name>
</gene>
<feature type="region of interest" description="Disordered" evidence="1">
    <location>
        <begin position="148"/>
        <end position="177"/>
    </location>
</feature>
<dbReference type="GO" id="GO:0005096">
    <property type="term" value="F:GTPase activator activity"/>
    <property type="evidence" value="ECO:0007669"/>
    <property type="project" value="InterPro"/>
</dbReference>
<dbReference type="GO" id="GO:0004674">
    <property type="term" value="F:protein serine/threonine kinase activity"/>
    <property type="evidence" value="ECO:0007669"/>
    <property type="project" value="InterPro"/>
</dbReference>
<feature type="region of interest" description="Disordered" evidence="1">
    <location>
        <begin position="314"/>
        <end position="336"/>
    </location>
</feature>
<reference evidence="4 5" key="1">
    <citation type="journal article" date="2015" name="Genome Biol. Evol.">
        <title>The genome of winter moth (Operophtera brumata) provides a genomic perspective on sexual dimorphism and phenology.</title>
        <authorList>
            <person name="Derks M.F."/>
            <person name="Smit S."/>
            <person name="Salis L."/>
            <person name="Schijlen E."/>
            <person name="Bossers A."/>
            <person name="Mateman C."/>
            <person name="Pijl A.S."/>
            <person name="de Ridder D."/>
            <person name="Groenen M.A."/>
            <person name="Visser M.E."/>
            <person name="Megens H.J."/>
        </authorList>
    </citation>
    <scope>NUCLEOTIDE SEQUENCE [LARGE SCALE GENOMIC DNA]</scope>
    <source>
        <strain evidence="4">WM2013NL</strain>
        <tissue evidence="4">Head and thorax</tissue>
    </source>
</reference>
<comment type="caution">
    <text evidence="4">The sequence shown here is derived from an EMBL/GenBank/DDBJ whole genome shotgun (WGS) entry which is preliminary data.</text>
</comment>
<dbReference type="InterPro" id="IPR036481">
    <property type="entry name" value="Bcr-Abl_oncoprot_oligo_sf"/>
</dbReference>
<proteinExistence type="predicted"/>
<evidence type="ECO:0000313" key="4">
    <source>
        <dbReference type="EMBL" id="KOB76341.1"/>
    </source>
</evidence>
<dbReference type="AlphaFoldDB" id="A0A0L7LM96"/>
<dbReference type="SUPFAM" id="SSF48065">
    <property type="entry name" value="DBL homology domain (DH-domain)"/>
    <property type="match status" value="1"/>
</dbReference>
<evidence type="ECO:0000259" key="3">
    <source>
        <dbReference type="Pfam" id="PF09036"/>
    </source>
</evidence>
<dbReference type="InterPro" id="IPR015123">
    <property type="entry name" value="Bcr-Abl_oncoprot_oligo"/>
</dbReference>
<feature type="region of interest" description="Disordered" evidence="1">
    <location>
        <begin position="196"/>
        <end position="272"/>
    </location>
</feature>
<evidence type="ECO:0000256" key="1">
    <source>
        <dbReference type="SAM" id="MobiDB-lite"/>
    </source>
</evidence>
<feature type="non-terminal residue" evidence="4">
    <location>
        <position position="693"/>
    </location>
</feature>
<protein>
    <submittedName>
        <fullName evidence="4">Breakpoint cluster region protein</fullName>
    </submittedName>
</protein>
<evidence type="ECO:0000313" key="5">
    <source>
        <dbReference type="Proteomes" id="UP000037510"/>
    </source>
</evidence>
<dbReference type="EMBL" id="JTDY01000648">
    <property type="protein sequence ID" value="KOB76341.1"/>
    <property type="molecule type" value="Genomic_DNA"/>
</dbReference>
<organism evidence="4 5">
    <name type="scientific">Operophtera brumata</name>
    <name type="common">Winter moth</name>
    <name type="synonym">Phalaena brumata</name>
    <dbReference type="NCBI Taxonomy" id="104452"/>
    <lineage>
        <taxon>Eukaryota</taxon>
        <taxon>Metazoa</taxon>
        <taxon>Ecdysozoa</taxon>
        <taxon>Arthropoda</taxon>
        <taxon>Hexapoda</taxon>
        <taxon>Insecta</taxon>
        <taxon>Pterygota</taxon>
        <taxon>Neoptera</taxon>
        <taxon>Endopterygota</taxon>
        <taxon>Lepidoptera</taxon>
        <taxon>Glossata</taxon>
        <taxon>Ditrysia</taxon>
        <taxon>Geometroidea</taxon>
        <taxon>Geometridae</taxon>
        <taxon>Larentiinae</taxon>
        <taxon>Operophtera</taxon>
    </lineage>
</organism>
<dbReference type="PANTHER" id="PTHR23182">
    <property type="entry name" value="BREAKPOINT CLUSTER REGION PROTEIN BCR"/>
    <property type="match status" value="1"/>
</dbReference>
<accession>A0A0L7LM96</accession>